<name>A0AA38UL07_9AGAR</name>
<evidence type="ECO:0000313" key="2">
    <source>
        <dbReference type="EMBL" id="KAJ3842477.1"/>
    </source>
</evidence>
<feature type="transmembrane region" description="Helical" evidence="1">
    <location>
        <begin position="196"/>
        <end position="218"/>
    </location>
</feature>
<dbReference type="Proteomes" id="UP001163846">
    <property type="component" value="Unassembled WGS sequence"/>
</dbReference>
<evidence type="ECO:0000313" key="3">
    <source>
        <dbReference type="Proteomes" id="UP001163846"/>
    </source>
</evidence>
<dbReference type="AlphaFoldDB" id="A0AA38UL07"/>
<organism evidence="2 3">
    <name type="scientific">Lentinula raphanica</name>
    <dbReference type="NCBI Taxonomy" id="153919"/>
    <lineage>
        <taxon>Eukaryota</taxon>
        <taxon>Fungi</taxon>
        <taxon>Dikarya</taxon>
        <taxon>Basidiomycota</taxon>
        <taxon>Agaricomycotina</taxon>
        <taxon>Agaricomycetes</taxon>
        <taxon>Agaricomycetidae</taxon>
        <taxon>Agaricales</taxon>
        <taxon>Marasmiineae</taxon>
        <taxon>Omphalotaceae</taxon>
        <taxon>Lentinula</taxon>
    </lineage>
</organism>
<gene>
    <name evidence="2" type="ORF">F5878DRAFT_392207</name>
</gene>
<dbReference type="EMBL" id="MU806004">
    <property type="protein sequence ID" value="KAJ3842477.1"/>
    <property type="molecule type" value="Genomic_DNA"/>
</dbReference>
<keyword evidence="1" id="KW-0472">Membrane</keyword>
<sequence>MPMVSLPAGFYEIHFHTYDGTRKVLTPESVGVAIITGNLPKDAIWQMQADGRIVAFSKSGNQVQQYQTLTKNKPCQQGDSVTTSNEENSGMPWLICNVQYHLVGNYWTGDIMTNDGTKLSWSVDSADSSVRIHRILRFAKLYFFFQIRLRQVDDFCISSMPKFEFRPITTRDGQGKLPPLNLWDGKHPVVVIGRGFYLVLMILEVILTLVIIILYVILEMVRGNGAGILNDLLASRLARVAK</sequence>
<keyword evidence="1" id="KW-0812">Transmembrane</keyword>
<reference evidence="2" key="1">
    <citation type="submission" date="2022-08" db="EMBL/GenBank/DDBJ databases">
        <authorList>
            <consortium name="DOE Joint Genome Institute"/>
            <person name="Min B."/>
            <person name="Riley R."/>
            <person name="Sierra-Patev S."/>
            <person name="Naranjo-Ortiz M."/>
            <person name="Looney B."/>
            <person name="Konkel Z."/>
            <person name="Slot J.C."/>
            <person name="Sakamoto Y."/>
            <person name="Steenwyk J.L."/>
            <person name="Rokas A."/>
            <person name="Carro J."/>
            <person name="Camarero S."/>
            <person name="Ferreira P."/>
            <person name="Molpeceres G."/>
            <person name="Ruiz-Duenas F.J."/>
            <person name="Serrano A."/>
            <person name="Henrissat B."/>
            <person name="Drula E."/>
            <person name="Hughes K.W."/>
            <person name="Mata J.L."/>
            <person name="Ishikawa N.K."/>
            <person name="Vargas-Isla R."/>
            <person name="Ushijima S."/>
            <person name="Smith C.A."/>
            <person name="Ahrendt S."/>
            <person name="Andreopoulos W."/>
            <person name="He G."/>
            <person name="Labutti K."/>
            <person name="Lipzen A."/>
            <person name="Ng V."/>
            <person name="Sandor L."/>
            <person name="Barry K."/>
            <person name="Martinez A.T."/>
            <person name="Xiao Y."/>
            <person name="Gibbons J.G."/>
            <person name="Terashima K."/>
            <person name="Hibbett D.S."/>
            <person name="Grigoriev I.V."/>
        </authorList>
    </citation>
    <scope>NUCLEOTIDE SEQUENCE</scope>
    <source>
        <strain evidence="2">TFB9207</strain>
    </source>
</reference>
<keyword evidence="1" id="KW-1133">Transmembrane helix</keyword>
<accession>A0AA38UL07</accession>
<comment type="caution">
    <text evidence="2">The sequence shown here is derived from an EMBL/GenBank/DDBJ whole genome shotgun (WGS) entry which is preliminary data.</text>
</comment>
<evidence type="ECO:0000256" key="1">
    <source>
        <dbReference type="SAM" id="Phobius"/>
    </source>
</evidence>
<protein>
    <submittedName>
        <fullName evidence="2">Uncharacterized protein</fullName>
    </submittedName>
</protein>
<proteinExistence type="predicted"/>
<keyword evidence="3" id="KW-1185">Reference proteome</keyword>